<name>A0ABR5HCS8_9HYPH</name>
<evidence type="ECO:0000313" key="3">
    <source>
        <dbReference type="Proteomes" id="UP000036471"/>
    </source>
</evidence>
<sequence>MRPGQTLKIGWFICVDPSCRSPGPMTVDLIEPPEKGRILVEQGPEYTSSPPGNPRSACNERKNSATRPIYGAPPGPADDDRFTIEIVDCLGDARRVDDHVALH</sequence>
<evidence type="ECO:0000313" key="2">
    <source>
        <dbReference type="EMBL" id="KMO23459.1"/>
    </source>
</evidence>
<gene>
    <name evidence="2" type="ORF">QR79_13435</name>
</gene>
<keyword evidence="3" id="KW-1185">Reference proteome</keyword>
<organism evidence="2 3">
    <name type="scientific">Methylobacterium indicum</name>
    <dbReference type="NCBI Taxonomy" id="1775910"/>
    <lineage>
        <taxon>Bacteria</taxon>
        <taxon>Pseudomonadati</taxon>
        <taxon>Pseudomonadota</taxon>
        <taxon>Alphaproteobacteria</taxon>
        <taxon>Hyphomicrobiales</taxon>
        <taxon>Methylobacteriaceae</taxon>
        <taxon>Methylobacterium</taxon>
    </lineage>
</organism>
<accession>A0ABR5HCS8</accession>
<comment type="caution">
    <text evidence="2">The sequence shown here is derived from an EMBL/GenBank/DDBJ whole genome shotgun (WGS) entry which is preliminary data.</text>
</comment>
<protein>
    <submittedName>
        <fullName evidence="2">Uncharacterized protein</fullName>
    </submittedName>
</protein>
<proteinExistence type="predicted"/>
<feature type="region of interest" description="Disordered" evidence="1">
    <location>
        <begin position="42"/>
        <end position="77"/>
    </location>
</feature>
<dbReference type="EMBL" id="JTHG01000112">
    <property type="protein sequence ID" value="KMO23459.1"/>
    <property type="molecule type" value="Genomic_DNA"/>
</dbReference>
<evidence type="ECO:0000256" key="1">
    <source>
        <dbReference type="SAM" id="MobiDB-lite"/>
    </source>
</evidence>
<dbReference type="Proteomes" id="UP000036471">
    <property type="component" value="Unassembled WGS sequence"/>
</dbReference>
<reference evidence="2 3" key="1">
    <citation type="submission" date="2014-11" db="EMBL/GenBank/DDBJ databases">
        <title>Comparative genomics of Methylobacterium species.</title>
        <authorList>
            <person name="Chaudhry V."/>
            <person name="Patil P.B."/>
        </authorList>
    </citation>
    <scope>NUCLEOTIDE SEQUENCE [LARGE SCALE GENOMIC DNA]</scope>
    <source>
        <strain evidence="2 3">SE3.6</strain>
    </source>
</reference>